<evidence type="ECO:0000313" key="3">
    <source>
        <dbReference type="Proteomes" id="UP000276776"/>
    </source>
</evidence>
<protein>
    <submittedName>
        <fullName evidence="4">SCP domain-containing protein</fullName>
    </submittedName>
</protein>
<dbReference type="AlphaFoldDB" id="A0A0N5DBH6"/>
<proteinExistence type="predicted"/>
<dbReference type="InterPro" id="IPR035940">
    <property type="entry name" value="CAP_sf"/>
</dbReference>
<evidence type="ECO:0000259" key="1">
    <source>
        <dbReference type="SMART" id="SM00198"/>
    </source>
</evidence>
<dbReference type="Gene3D" id="3.40.33.10">
    <property type="entry name" value="CAP"/>
    <property type="match status" value="1"/>
</dbReference>
<dbReference type="Pfam" id="PF00188">
    <property type="entry name" value="CAP"/>
    <property type="match status" value="1"/>
</dbReference>
<dbReference type="PRINTS" id="PR00838">
    <property type="entry name" value="V5ALLERGEN"/>
</dbReference>
<name>A0A0N5DBH6_THECL</name>
<dbReference type="InterPro" id="IPR018244">
    <property type="entry name" value="Allrgn_V5/Tpx1_CS"/>
</dbReference>
<evidence type="ECO:0000313" key="2">
    <source>
        <dbReference type="EMBL" id="VDN08226.1"/>
    </source>
</evidence>
<reference evidence="4" key="1">
    <citation type="submission" date="2017-02" db="UniProtKB">
        <authorList>
            <consortium name="WormBaseParasite"/>
        </authorList>
    </citation>
    <scope>IDENTIFICATION</scope>
</reference>
<dbReference type="SUPFAM" id="SSF55797">
    <property type="entry name" value="PR-1-like"/>
    <property type="match status" value="1"/>
</dbReference>
<organism evidence="4">
    <name type="scientific">Thelazia callipaeda</name>
    <name type="common">Oriental eyeworm</name>
    <name type="synonym">Parasitic nematode</name>
    <dbReference type="NCBI Taxonomy" id="103827"/>
    <lineage>
        <taxon>Eukaryota</taxon>
        <taxon>Metazoa</taxon>
        <taxon>Ecdysozoa</taxon>
        <taxon>Nematoda</taxon>
        <taxon>Chromadorea</taxon>
        <taxon>Rhabditida</taxon>
        <taxon>Spirurina</taxon>
        <taxon>Spiruromorpha</taxon>
        <taxon>Thelazioidea</taxon>
        <taxon>Thelaziidae</taxon>
        <taxon>Thelazia</taxon>
    </lineage>
</organism>
<dbReference type="InterPro" id="IPR014044">
    <property type="entry name" value="CAP_dom"/>
</dbReference>
<dbReference type="CDD" id="cd05380">
    <property type="entry name" value="CAP_euk"/>
    <property type="match status" value="1"/>
</dbReference>
<dbReference type="InterPro" id="IPR002413">
    <property type="entry name" value="V5_allergen-like"/>
</dbReference>
<sequence length="222" mass="25067">MIAEILRKIISNLAASNLQCQGGKLTPQQRKGIVDAHNSFRSSLINGSEQNRDNETMPRGKNMLKLTWDCNLEKSAQQWADNCRFKHSPRQYRQNAGENLYMYSSKVDVSNKVDTIGVQASNSWWSELPKFYHNNPSNIMTEKVFNQRVGHFTQMAWGATYKIGCGIAAHCESKRLIIVVCQYKVSGNMIDSKIYEIGDPCKKDSDCDTKKCSAADGLCIKE</sequence>
<gene>
    <name evidence="2" type="ORF">TCLT_LOCUS10527</name>
</gene>
<dbReference type="EMBL" id="UYYF01005157">
    <property type="protein sequence ID" value="VDN08226.1"/>
    <property type="molecule type" value="Genomic_DNA"/>
</dbReference>
<feature type="domain" description="SCP" evidence="1">
    <location>
        <begin position="28"/>
        <end position="191"/>
    </location>
</feature>
<dbReference type="PANTHER" id="PTHR10334">
    <property type="entry name" value="CYSTEINE-RICH SECRETORY PROTEIN-RELATED"/>
    <property type="match status" value="1"/>
</dbReference>
<dbReference type="OMA" id="CTNNEII"/>
<accession>A0A0N5DBH6</accession>
<dbReference type="InterPro" id="IPR001283">
    <property type="entry name" value="CRISP-related"/>
</dbReference>
<dbReference type="SMART" id="SM00198">
    <property type="entry name" value="SCP"/>
    <property type="match status" value="1"/>
</dbReference>
<dbReference type="WBParaSite" id="TCLT_0001053801-mRNA-1">
    <property type="protein sequence ID" value="TCLT_0001053801-mRNA-1"/>
    <property type="gene ID" value="TCLT_0001053801"/>
</dbReference>
<reference evidence="2 3" key="2">
    <citation type="submission" date="2018-11" db="EMBL/GenBank/DDBJ databases">
        <authorList>
            <consortium name="Pathogen Informatics"/>
        </authorList>
    </citation>
    <scope>NUCLEOTIDE SEQUENCE [LARGE SCALE GENOMIC DNA]</scope>
</reference>
<dbReference type="STRING" id="103827.A0A0N5DBH6"/>
<dbReference type="PROSITE" id="PS01009">
    <property type="entry name" value="CRISP_1"/>
    <property type="match status" value="1"/>
</dbReference>
<keyword evidence="3" id="KW-1185">Reference proteome</keyword>
<dbReference type="PRINTS" id="PR00837">
    <property type="entry name" value="V5TPXLIKE"/>
</dbReference>
<dbReference type="OrthoDB" id="5874910at2759"/>
<dbReference type="Proteomes" id="UP000276776">
    <property type="component" value="Unassembled WGS sequence"/>
</dbReference>
<dbReference type="GO" id="GO:0005576">
    <property type="term" value="C:extracellular region"/>
    <property type="evidence" value="ECO:0007669"/>
    <property type="project" value="InterPro"/>
</dbReference>
<evidence type="ECO:0000313" key="4">
    <source>
        <dbReference type="WBParaSite" id="TCLT_0001053801-mRNA-1"/>
    </source>
</evidence>